<dbReference type="RefSeq" id="WP_344749683.1">
    <property type="nucleotide sequence ID" value="NZ_BAAAWW010000203.1"/>
</dbReference>
<feature type="compositionally biased region" description="Gly residues" evidence="1">
    <location>
        <begin position="55"/>
        <end position="69"/>
    </location>
</feature>
<accession>A0ABV5TAS0</accession>
<proteinExistence type="predicted"/>
<evidence type="ECO:0000313" key="4">
    <source>
        <dbReference type="Proteomes" id="UP001589610"/>
    </source>
</evidence>
<dbReference type="SUPFAM" id="SSF54637">
    <property type="entry name" value="Thioesterase/thiol ester dehydrase-isomerase"/>
    <property type="match status" value="1"/>
</dbReference>
<dbReference type="InterPro" id="IPR029069">
    <property type="entry name" value="HotDog_dom_sf"/>
</dbReference>
<feature type="domain" description="FAS1-like dehydratase" evidence="2">
    <location>
        <begin position="15"/>
        <end position="124"/>
    </location>
</feature>
<evidence type="ECO:0000313" key="3">
    <source>
        <dbReference type="EMBL" id="MFB9675205.1"/>
    </source>
</evidence>
<dbReference type="Gene3D" id="3.10.129.10">
    <property type="entry name" value="Hotdog Thioesterase"/>
    <property type="match status" value="1"/>
</dbReference>
<sequence length="146" mass="15973">MTGIPFPIEQGHVRAFARALGEDADLVPPTFPIAFAQFDPDWGLRMRPDRPWNGSGSGPGVSSGGGGGLHAEQEFEYFRPIRIGETLTARKREGRTWRKTGGKGVLDFAERHVDFFDAEEELVARSTTVSVTVTPKSDDDTPEAGR</sequence>
<organism evidence="3 4">
    <name type="scientific">Streptosporangium vulgare</name>
    <dbReference type="NCBI Taxonomy" id="46190"/>
    <lineage>
        <taxon>Bacteria</taxon>
        <taxon>Bacillati</taxon>
        <taxon>Actinomycetota</taxon>
        <taxon>Actinomycetes</taxon>
        <taxon>Streptosporangiales</taxon>
        <taxon>Streptosporangiaceae</taxon>
        <taxon>Streptosporangium</taxon>
    </lineage>
</organism>
<protein>
    <submittedName>
        <fullName evidence="3">MaoC family dehydratase N-terminal domain-containing protein</fullName>
    </submittedName>
</protein>
<comment type="caution">
    <text evidence="3">The sequence shown here is derived from an EMBL/GenBank/DDBJ whole genome shotgun (WGS) entry which is preliminary data.</text>
</comment>
<evidence type="ECO:0000259" key="2">
    <source>
        <dbReference type="Pfam" id="PF13452"/>
    </source>
</evidence>
<dbReference type="InterPro" id="IPR039569">
    <property type="entry name" value="FAS1-like_DH_region"/>
</dbReference>
<dbReference type="Pfam" id="PF13452">
    <property type="entry name" value="FAS1_DH_region"/>
    <property type="match status" value="1"/>
</dbReference>
<keyword evidence="4" id="KW-1185">Reference proteome</keyword>
<name>A0ABV5TAS0_9ACTN</name>
<feature type="region of interest" description="Disordered" evidence="1">
    <location>
        <begin position="46"/>
        <end position="70"/>
    </location>
</feature>
<gene>
    <name evidence="3" type="ORF">ACFFRH_06875</name>
</gene>
<reference evidence="3 4" key="1">
    <citation type="submission" date="2024-09" db="EMBL/GenBank/DDBJ databases">
        <authorList>
            <person name="Sun Q."/>
            <person name="Mori K."/>
        </authorList>
    </citation>
    <scope>NUCLEOTIDE SEQUENCE [LARGE SCALE GENOMIC DNA]</scope>
    <source>
        <strain evidence="3 4">JCM 3028</strain>
    </source>
</reference>
<dbReference type="Proteomes" id="UP001589610">
    <property type="component" value="Unassembled WGS sequence"/>
</dbReference>
<evidence type="ECO:0000256" key="1">
    <source>
        <dbReference type="SAM" id="MobiDB-lite"/>
    </source>
</evidence>
<dbReference type="EMBL" id="JBHMBS010000002">
    <property type="protein sequence ID" value="MFB9675205.1"/>
    <property type="molecule type" value="Genomic_DNA"/>
</dbReference>